<proteinExistence type="predicted"/>
<dbReference type="Proteomes" id="UP000014480">
    <property type="component" value="Unassembled WGS sequence"/>
</dbReference>
<organism evidence="1 2">
    <name type="scientific">Colletotrichum orbiculare (strain 104-T / ATCC 96160 / CBS 514.97 / LARS 414 / MAFF 240422)</name>
    <name type="common">Cucumber anthracnose fungus</name>
    <name type="synonym">Colletotrichum lagenarium</name>
    <dbReference type="NCBI Taxonomy" id="1213857"/>
    <lineage>
        <taxon>Eukaryota</taxon>
        <taxon>Fungi</taxon>
        <taxon>Dikarya</taxon>
        <taxon>Ascomycota</taxon>
        <taxon>Pezizomycotina</taxon>
        <taxon>Sordariomycetes</taxon>
        <taxon>Hypocreomycetidae</taxon>
        <taxon>Glomerellales</taxon>
        <taxon>Glomerellaceae</taxon>
        <taxon>Colletotrichum</taxon>
        <taxon>Colletotrichum orbiculare species complex</taxon>
    </lineage>
</organism>
<evidence type="ECO:0000313" key="2">
    <source>
        <dbReference type="Proteomes" id="UP000014480"/>
    </source>
</evidence>
<dbReference type="AlphaFoldDB" id="A0A484FQ35"/>
<name>A0A484FQ35_COLOR</name>
<comment type="caution">
    <text evidence="1">The sequence shown here is derived from an EMBL/GenBank/DDBJ whole genome shotgun (WGS) entry which is preliminary data.</text>
</comment>
<accession>A0A484FQ35</accession>
<gene>
    <name evidence="1" type="ORF">Cob_v007096</name>
</gene>
<evidence type="ECO:0000313" key="1">
    <source>
        <dbReference type="EMBL" id="TDZ20008.1"/>
    </source>
</evidence>
<keyword evidence="2" id="KW-1185">Reference proteome</keyword>
<protein>
    <submittedName>
        <fullName evidence="1">Uncharacterized protein</fullName>
    </submittedName>
</protein>
<reference evidence="2" key="1">
    <citation type="journal article" date="2013" name="New Phytol.">
        <title>Comparative genomic and transcriptomic analyses reveal the hemibiotrophic stage shift of Colletotrichum fungi.</title>
        <authorList>
            <person name="Gan P."/>
            <person name="Ikeda K."/>
            <person name="Irieda H."/>
            <person name="Narusaka M."/>
            <person name="O'Connell R.J."/>
            <person name="Narusaka Y."/>
            <person name="Takano Y."/>
            <person name="Kubo Y."/>
            <person name="Shirasu K."/>
        </authorList>
    </citation>
    <scope>NUCLEOTIDE SEQUENCE [LARGE SCALE GENOMIC DNA]</scope>
    <source>
        <strain evidence="2">104-T / ATCC 96160 / CBS 514.97 / LARS 414 / MAFF 240422</strain>
    </source>
</reference>
<sequence length="131" mass="14279">MTPDGLLSTASSWTGSPSLQSICDIKEGPRRCLILPPDSYLTTHRRDSIAITCACVATSVATLKRDRVSPDSVRRTCNYRQGALGCVRTIAETTIFGPACAYFSSTHVAFVGTQCHVFRPFPSILSRRILV</sequence>
<dbReference type="EMBL" id="AMCV02000018">
    <property type="protein sequence ID" value="TDZ20008.1"/>
    <property type="molecule type" value="Genomic_DNA"/>
</dbReference>
<reference evidence="2" key="2">
    <citation type="journal article" date="2019" name="Mol. Plant Microbe Interact.">
        <title>Genome sequence resources for four phytopathogenic fungi from the Colletotrichum orbiculare species complex.</title>
        <authorList>
            <person name="Gan P."/>
            <person name="Tsushima A."/>
            <person name="Narusaka M."/>
            <person name="Narusaka Y."/>
            <person name="Takano Y."/>
            <person name="Kubo Y."/>
            <person name="Shirasu K."/>
        </authorList>
    </citation>
    <scope>GENOME REANNOTATION</scope>
    <source>
        <strain evidence="2">104-T / ATCC 96160 / CBS 514.97 / LARS 414 / MAFF 240422</strain>
    </source>
</reference>